<evidence type="ECO:0000313" key="2">
    <source>
        <dbReference type="EMBL" id="NLP63492.1"/>
    </source>
</evidence>
<protein>
    <submittedName>
        <fullName evidence="2">Uncharacterized protein</fullName>
    </submittedName>
</protein>
<dbReference type="Pfam" id="PF13678">
    <property type="entry name" value="Peptidase_M85"/>
    <property type="match status" value="1"/>
</dbReference>
<feature type="compositionally biased region" description="Polar residues" evidence="1">
    <location>
        <begin position="89"/>
        <end position="100"/>
    </location>
</feature>
<reference evidence="2" key="1">
    <citation type="journal article" date="2015" name="Genome Announc.">
        <title>Draft Genome Sequence of the Polyhydroxyalkanoate-Producing Bacterium Burkholderia sacchari LMG 19450 Isolated from Brazilian Sugarcane Plantation Soil.</title>
        <authorList>
            <person name="Alexandrino P.M."/>
            <person name="Mendonca T.T."/>
            <person name="Guaman Bautista L.P."/>
            <person name="Cherix J."/>
            <person name="Lozano-Sakalauskas G.C."/>
            <person name="Fujita A."/>
            <person name="Ramos Filho E."/>
            <person name="Long P."/>
            <person name="Padilla G."/>
            <person name="Taciro M.K."/>
            <person name="Gomez J.G."/>
            <person name="Silva L.F."/>
        </authorList>
    </citation>
    <scope>NUCLEOTIDE SEQUENCE</scope>
    <source>
        <strain evidence="2">LMG 19450</strain>
    </source>
</reference>
<sequence>MGVSGVDSGKSYAAQDYGNQDDNTNEQASCPQPQDESQSSTGNGSDARTSTDSTLQQGCASESPENMPSEKNPPEQSDNGSHDPANENGGINNGNLSETRSAAPEGETSRLSAENSDNNWVPGSNESQQENASGKQNNRPEGSGSPNLENAAEHEKAAEAVAGLGPPSIFSSFRSDGNGSGRTPGTNWSQQGSHFGSENDCRGENEFPLPGTVGGGGKTSGSTASLASGATPQPGGNRQNELTPADEGALLSPPSGSNVAGSGNSDDALVREKRGDPKVPLKWSDDYADYVVSLGQQAPLSTEQLDSTRWGVARAVEASRSRLADTHTMDMIGNTVEEALNRSPTFRSLVSFSMNHGGVPLETIGYRNEYSFNRYSSAAPGAIRDLTIDRLLPLDPSNNPIYAMGEAVRGTREHGPFVNYSVAPNANSLFQPLWQEGLIHELVHHLSGSSDPSRYDEGNSMGPTEILARRVMQEMGVTVPDLGGYHSEQRRTALQERMLGTLLESAGRNADREHEFFQRLDTISGHNDASADFHELQAASVDGVAHNHTYAFPDQRPQGDLGHLAFNNGTVSLFPVAHSASAGAPSGYENAYAASSASWDTQGRFFQYGKPVDGNPHVREFDFPDGSKVVGSAHMPQLSTSDLTNFGEFATVTGVSALGLSVGFVTGGAGWALAGAALGAGIGGGITAAFPYNRIWQGYTLDYYNKGEAKPFYTQSMYAWDSDSNRVGLLSKQKEANLWPDYADGDPDANWEWWKWKSGNAPLRT</sequence>
<reference evidence="2" key="2">
    <citation type="submission" date="2020-04" db="EMBL/GenBank/DDBJ databases">
        <authorList>
            <person name="Alexandrino P."/>
            <person name="Mendonca T."/>
            <person name="Guaman L."/>
            <person name="Cherix J."/>
            <person name="Lozano-Sakalauskas G."/>
            <person name="Fujita A."/>
            <person name="Filho E.R."/>
            <person name="Long P."/>
            <person name="Padilla G."/>
            <person name="Taciro M.K."/>
            <person name="Gomez J.G."/>
            <person name="Silva L.F."/>
            <person name="Torres M."/>
        </authorList>
    </citation>
    <scope>NUCLEOTIDE SEQUENCE</scope>
    <source>
        <strain evidence="2">LMG 19450</strain>
    </source>
</reference>
<comment type="caution">
    <text evidence="2">The sequence shown here is derived from an EMBL/GenBank/DDBJ whole genome shotgun (WGS) entry which is preliminary data.</text>
</comment>
<feature type="compositionally biased region" description="Basic and acidic residues" evidence="1">
    <location>
        <begin position="268"/>
        <end position="278"/>
    </location>
</feature>
<feature type="compositionally biased region" description="Polar residues" evidence="1">
    <location>
        <begin position="109"/>
        <end position="148"/>
    </location>
</feature>
<dbReference type="OrthoDB" id="8940880at2"/>
<dbReference type="AlphaFoldDB" id="A0A8T6ZFY9"/>
<feature type="compositionally biased region" description="Polar residues" evidence="1">
    <location>
        <begin position="169"/>
        <end position="196"/>
    </location>
</feature>
<dbReference type="EMBL" id="JTDB02000006">
    <property type="protein sequence ID" value="NLP63492.1"/>
    <property type="molecule type" value="Genomic_DNA"/>
</dbReference>
<evidence type="ECO:0000256" key="1">
    <source>
        <dbReference type="SAM" id="MobiDB-lite"/>
    </source>
</evidence>
<gene>
    <name evidence="2" type="ORF">NH14_020440</name>
</gene>
<feature type="region of interest" description="Disordered" evidence="1">
    <location>
        <begin position="1"/>
        <end position="278"/>
    </location>
</feature>
<evidence type="ECO:0000313" key="3">
    <source>
        <dbReference type="Proteomes" id="UP000030460"/>
    </source>
</evidence>
<keyword evidence="3" id="KW-1185">Reference proteome</keyword>
<name>A0A8T6ZFY9_9BURK</name>
<proteinExistence type="predicted"/>
<dbReference type="Proteomes" id="UP000030460">
    <property type="component" value="Unassembled WGS sequence"/>
</dbReference>
<dbReference type="RefSeq" id="WP_152617195.1">
    <property type="nucleotide sequence ID" value="NZ_CADFGF010000006.1"/>
</dbReference>
<accession>A0A8T6ZFY9</accession>
<dbReference type="InterPro" id="IPR025208">
    <property type="entry name" value="Peptidase_M85"/>
</dbReference>
<feature type="compositionally biased region" description="Polar residues" evidence="1">
    <location>
        <begin position="17"/>
        <end position="66"/>
    </location>
</feature>
<feature type="compositionally biased region" description="Polar residues" evidence="1">
    <location>
        <begin position="254"/>
        <end position="265"/>
    </location>
</feature>
<organism evidence="2 3">
    <name type="scientific">Paraburkholderia sacchari</name>
    <dbReference type="NCBI Taxonomy" id="159450"/>
    <lineage>
        <taxon>Bacteria</taxon>
        <taxon>Pseudomonadati</taxon>
        <taxon>Pseudomonadota</taxon>
        <taxon>Betaproteobacteria</taxon>
        <taxon>Burkholderiales</taxon>
        <taxon>Burkholderiaceae</taxon>
        <taxon>Paraburkholderia</taxon>
    </lineage>
</organism>
<feature type="compositionally biased region" description="Low complexity" evidence="1">
    <location>
        <begin position="220"/>
        <end position="231"/>
    </location>
</feature>